<comment type="cofactor">
    <cofactor evidence="1">
        <name>FMN</name>
        <dbReference type="ChEBI" id="CHEBI:58210"/>
    </cofactor>
</comment>
<sequence length="366" mass="38572">MTSQTPRLFTPLTIRDVTLRNRVVVSPMCQYSSRDGLANDWHLVHLGSRAAGGAGLVFVEATAVTPEGRISPGDMGLWSDAHTAALAPIAAFIRRMGAVPGIQLAHAGRKASCLPPWAGGAKIVSQNDGGWPCQAPSPLPFAPDEPAPQALDAAGIEAVKEAFVQAARRAVAAGFAVVELHAAHGYLLHQFLSPLSNVRDDAYGGDLSGRMRLTLETASAIREVIPGGMPLFTRISATDWKEGGWDLEQSVALSRELAARGVDLIDVSTGALVPDAVIPVAPGYQIPFAAAVRERAGILTSAVGLITEPAQAEAVVASGQADLVQLARAMLRDPYWALHAAQTLGATPDWPQPYGYAVRRHGEKRG</sequence>
<dbReference type="Gene3D" id="3.20.20.70">
    <property type="entry name" value="Aldolase class I"/>
    <property type="match status" value="1"/>
</dbReference>
<evidence type="ECO:0000259" key="6">
    <source>
        <dbReference type="Pfam" id="PF00724"/>
    </source>
</evidence>
<dbReference type="GO" id="GO:0050661">
    <property type="term" value="F:NADP binding"/>
    <property type="evidence" value="ECO:0007669"/>
    <property type="project" value="InterPro"/>
</dbReference>
<dbReference type="PANTHER" id="PTHR43303:SF4">
    <property type="entry name" value="NADPH DEHYDROGENASE C23G7.10C-RELATED"/>
    <property type="match status" value="1"/>
</dbReference>
<dbReference type="InterPro" id="IPR013785">
    <property type="entry name" value="Aldolase_TIM"/>
</dbReference>
<evidence type="ECO:0000256" key="2">
    <source>
        <dbReference type="ARBA" id="ARBA00022630"/>
    </source>
</evidence>
<organism evidence="7 8">
    <name type="scientific">Solidesulfovibrio magneticus str. Maddingley MBC34</name>
    <dbReference type="NCBI Taxonomy" id="1206767"/>
    <lineage>
        <taxon>Bacteria</taxon>
        <taxon>Pseudomonadati</taxon>
        <taxon>Thermodesulfobacteriota</taxon>
        <taxon>Desulfovibrionia</taxon>
        <taxon>Desulfovibrionales</taxon>
        <taxon>Desulfovibrionaceae</taxon>
        <taxon>Solidesulfovibrio</taxon>
    </lineage>
</organism>
<gene>
    <name evidence="7" type="ORF">B193_3465</name>
</gene>
<dbReference type="GO" id="GO:0003959">
    <property type="term" value="F:NADPH dehydrogenase activity"/>
    <property type="evidence" value="ECO:0007669"/>
    <property type="project" value="InterPro"/>
</dbReference>
<evidence type="ECO:0000256" key="1">
    <source>
        <dbReference type="ARBA" id="ARBA00001917"/>
    </source>
</evidence>
<dbReference type="EMBL" id="ALAO01000334">
    <property type="protein sequence ID" value="EKO37851.1"/>
    <property type="molecule type" value="Genomic_DNA"/>
</dbReference>
<dbReference type="SUPFAM" id="SSF51395">
    <property type="entry name" value="FMN-linked oxidoreductases"/>
    <property type="match status" value="1"/>
</dbReference>
<dbReference type="PATRIC" id="fig|1206767.3.peg.3390"/>
<reference evidence="7 8" key="1">
    <citation type="submission" date="2012-07" db="EMBL/GenBank/DDBJ databases">
        <title>Draft genome sequence of Desulfovibrio magneticus str. Maddingley MBC34 obtained from a metagenomic sequence of a methanogenic enrichment isolated from coal-seam formation water in Victoria, Australia.</title>
        <authorList>
            <person name="Greenfield P."/>
            <person name="Hendry P."/>
            <person name="Li D."/>
            <person name="Rosewarne C.P."/>
            <person name="Tran-Dinh N."/>
            <person name="Elbourne L.D.H."/>
            <person name="Paulsen I.T."/>
            <person name="Midgley D.J."/>
        </authorList>
    </citation>
    <scope>NUCLEOTIDE SEQUENCE [LARGE SCALE GENOMIC DNA]</scope>
    <source>
        <strain evidence="8">Maddingley MBC34</strain>
    </source>
</reference>
<accession>K6GLF4</accession>
<dbReference type="InterPro" id="IPR044152">
    <property type="entry name" value="YqjM-like"/>
</dbReference>
<evidence type="ECO:0000313" key="7">
    <source>
        <dbReference type="EMBL" id="EKO37851.1"/>
    </source>
</evidence>
<dbReference type="Proteomes" id="UP000006272">
    <property type="component" value="Unassembled WGS sequence"/>
</dbReference>
<keyword evidence="2" id="KW-0285">Flavoprotein</keyword>
<dbReference type="PANTHER" id="PTHR43303">
    <property type="entry name" value="NADPH DEHYDROGENASE C23G7.10C-RELATED"/>
    <property type="match status" value="1"/>
</dbReference>
<dbReference type="AlphaFoldDB" id="K6GLF4"/>
<dbReference type="InterPro" id="IPR001155">
    <property type="entry name" value="OxRdtase_FMN_N"/>
</dbReference>
<dbReference type="Pfam" id="PF00724">
    <property type="entry name" value="Oxidored_FMN"/>
    <property type="match status" value="1"/>
</dbReference>
<keyword evidence="5" id="KW-0560">Oxidoreductase</keyword>
<name>K6GLF4_9BACT</name>
<evidence type="ECO:0000313" key="8">
    <source>
        <dbReference type="Proteomes" id="UP000006272"/>
    </source>
</evidence>
<evidence type="ECO:0000256" key="3">
    <source>
        <dbReference type="ARBA" id="ARBA00022643"/>
    </source>
</evidence>
<keyword evidence="4" id="KW-0521">NADP</keyword>
<protein>
    <submittedName>
        <fullName evidence="7">NADH:flavin oxidoreductase</fullName>
    </submittedName>
</protein>
<proteinExistence type="predicted"/>
<evidence type="ECO:0000256" key="5">
    <source>
        <dbReference type="ARBA" id="ARBA00023002"/>
    </source>
</evidence>
<keyword evidence="3" id="KW-0288">FMN</keyword>
<feature type="domain" description="NADH:flavin oxidoreductase/NADH oxidase N-terminal" evidence="6">
    <location>
        <begin position="8"/>
        <end position="343"/>
    </location>
</feature>
<evidence type="ECO:0000256" key="4">
    <source>
        <dbReference type="ARBA" id="ARBA00022857"/>
    </source>
</evidence>
<comment type="caution">
    <text evidence="7">The sequence shown here is derived from an EMBL/GenBank/DDBJ whole genome shotgun (WGS) entry which is preliminary data.</text>
</comment>
<dbReference type="GO" id="GO:0010181">
    <property type="term" value="F:FMN binding"/>
    <property type="evidence" value="ECO:0007669"/>
    <property type="project" value="InterPro"/>
</dbReference>
<dbReference type="CDD" id="cd02932">
    <property type="entry name" value="OYE_YqiM_FMN"/>
    <property type="match status" value="1"/>
</dbReference>